<evidence type="ECO:0000256" key="1">
    <source>
        <dbReference type="ARBA" id="ARBA00005614"/>
    </source>
</evidence>
<dbReference type="RefSeq" id="WP_120548812.1">
    <property type="nucleotide sequence ID" value="NZ_RAWM01000061.1"/>
</dbReference>
<dbReference type="InterPro" id="IPR036046">
    <property type="entry name" value="Acylphosphatase-like_dom_sf"/>
</dbReference>
<dbReference type="Pfam" id="PF00708">
    <property type="entry name" value="Acylphosphatase"/>
    <property type="match status" value="1"/>
</dbReference>
<dbReference type="PROSITE" id="PS51160">
    <property type="entry name" value="ACYLPHOSPHATASE_3"/>
    <property type="match status" value="1"/>
</dbReference>
<comment type="similarity">
    <text evidence="1 5">Belongs to the acylphosphatase family.</text>
</comment>
<feature type="domain" description="Acylphosphatase-like" evidence="6">
    <location>
        <begin position="7"/>
        <end position="94"/>
    </location>
</feature>
<keyword evidence="8" id="KW-1185">Reference proteome</keyword>
<evidence type="ECO:0000256" key="2">
    <source>
        <dbReference type="ARBA" id="ARBA00012150"/>
    </source>
</evidence>
<dbReference type="EMBL" id="RAWM01000061">
    <property type="protein sequence ID" value="RKH66431.1"/>
    <property type="molecule type" value="Genomic_DNA"/>
</dbReference>
<comment type="caution">
    <text evidence="7">The sequence shown here is derived from an EMBL/GenBank/DDBJ whole genome shotgun (WGS) entry which is preliminary data.</text>
</comment>
<feature type="active site" evidence="4">
    <location>
        <position position="40"/>
    </location>
</feature>
<dbReference type="InterPro" id="IPR001792">
    <property type="entry name" value="Acylphosphatase-like_dom"/>
</dbReference>
<keyword evidence="4" id="KW-0378">Hydrolase</keyword>
<dbReference type="OrthoDB" id="5295388at2"/>
<dbReference type="GO" id="GO:0003998">
    <property type="term" value="F:acylphosphatase activity"/>
    <property type="evidence" value="ECO:0007669"/>
    <property type="project" value="UniProtKB-EC"/>
</dbReference>
<sequence length="96" mass="10717">MNTQRHRVTLRIQGTVQGVSYRESARQEALRLGLSGWVRNRGDGSVEATVEGEPGALEDFIRWCHTGPRLARVTDVARTDGQATGEFRTFTVERTS</sequence>
<gene>
    <name evidence="7" type="ORF">D7X96_21750</name>
</gene>
<reference evidence="8" key="1">
    <citation type="submission" date="2018-09" db="EMBL/GenBank/DDBJ databases">
        <authorList>
            <person name="Livingstone P.G."/>
            <person name="Whitworth D.E."/>
        </authorList>
    </citation>
    <scope>NUCLEOTIDE SEQUENCE [LARGE SCALE GENOMIC DNA]</scope>
    <source>
        <strain evidence="8">AB047A</strain>
    </source>
</reference>
<dbReference type="PANTHER" id="PTHR47268:SF4">
    <property type="entry name" value="ACYLPHOSPHATASE"/>
    <property type="match status" value="1"/>
</dbReference>
<dbReference type="AlphaFoldDB" id="A0A3A8QFH8"/>
<dbReference type="EC" id="3.6.1.7" evidence="2 4"/>
<evidence type="ECO:0000256" key="4">
    <source>
        <dbReference type="PROSITE-ProRule" id="PRU00520"/>
    </source>
</evidence>
<organism evidence="7 8">
    <name type="scientific">Corallococcus interemptor</name>
    <dbReference type="NCBI Taxonomy" id="2316720"/>
    <lineage>
        <taxon>Bacteria</taxon>
        <taxon>Pseudomonadati</taxon>
        <taxon>Myxococcota</taxon>
        <taxon>Myxococcia</taxon>
        <taxon>Myxococcales</taxon>
        <taxon>Cystobacterineae</taxon>
        <taxon>Myxococcaceae</taxon>
        <taxon>Corallococcus</taxon>
    </lineage>
</organism>
<feature type="active site" evidence="4">
    <location>
        <position position="22"/>
    </location>
</feature>
<evidence type="ECO:0000256" key="3">
    <source>
        <dbReference type="ARBA" id="ARBA00047645"/>
    </source>
</evidence>
<dbReference type="Gene3D" id="3.30.70.100">
    <property type="match status" value="1"/>
</dbReference>
<evidence type="ECO:0000313" key="7">
    <source>
        <dbReference type="EMBL" id="RKH66431.1"/>
    </source>
</evidence>
<dbReference type="PROSITE" id="PS00151">
    <property type="entry name" value="ACYLPHOSPHATASE_2"/>
    <property type="match status" value="1"/>
</dbReference>
<evidence type="ECO:0000259" key="6">
    <source>
        <dbReference type="PROSITE" id="PS51160"/>
    </source>
</evidence>
<dbReference type="InterPro" id="IPR020456">
    <property type="entry name" value="Acylphosphatase"/>
</dbReference>
<evidence type="ECO:0000256" key="5">
    <source>
        <dbReference type="RuleBase" id="RU004168"/>
    </source>
</evidence>
<dbReference type="Proteomes" id="UP000282656">
    <property type="component" value="Unassembled WGS sequence"/>
</dbReference>
<accession>A0A3A8QFH8</accession>
<dbReference type="InterPro" id="IPR017968">
    <property type="entry name" value="Acylphosphatase_CS"/>
</dbReference>
<comment type="catalytic activity">
    <reaction evidence="3 4">
        <text>an acyl phosphate + H2O = a carboxylate + phosphate + H(+)</text>
        <dbReference type="Rhea" id="RHEA:14965"/>
        <dbReference type="ChEBI" id="CHEBI:15377"/>
        <dbReference type="ChEBI" id="CHEBI:15378"/>
        <dbReference type="ChEBI" id="CHEBI:29067"/>
        <dbReference type="ChEBI" id="CHEBI:43474"/>
        <dbReference type="ChEBI" id="CHEBI:59918"/>
        <dbReference type="EC" id="3.6.1.7"/>
    </reaction>
</comment>
<evidence type="ECO:0000313" key="8">
    <source>
        <dbReference type="Proteomes" id="UP000282656"/>
    </source>
</evidence>
<dbReference type="SUPFAM" id="SSF54975">
    <property type="entry name" value="Acylphosphatase/BLUF domain-like"/>
    <property type="match status" value="1"/>
</dbReference>
<dbReference type="PRINTS" id="PR00112">
    <property type="entry name" value="ACYLPHPHTASE"/>
</dbReference>
<dbReference type="PANTHER" id="PTHR47268">
    <property type="entry name" value="ACYLPHOSPHATASE"/>
    <property type="match status" value="1"/>
</dbReference>
<protein>
    <recommendedName>
        <fullName evidence="2 4">acylphosphatase</fullName>
        <ecNumber evidence="2 4">3.6.1.7</ecNumber>
    </recommendedName>
</protein>
<name>A0A3A8QFH8_9BACT</name>
<proteinExistence type="inferred from homology"/>